<organism evidence="1 2">
    <name type="scientific">Acinetobacter schindleri CIP 107287</name>
    <dbReference type="NCBI Taxonomy" id="1217988"/>
    <lineage>
        <taxon>Bacteria</taxon>
        <taxon>Pseudomonadati</taxon>
        <taxon>Pseudomonadota</taxon>
        <taxon>Gammaproteobacteria</taxon>
        <taxon>Moraxellales</taxon>
        <taxon>Moraxellaceae</taxon>
        <taxon>Acinetobacter</taxon>
    </lineage>
</organism>
<accession>N8Z529</accession>
<evidence type="ECO:0000313" key="1">
    <source>
        <dbReference type="EMBL" id="ENV44192.1"/>
    </source>
</evidence>
<dbReference type="HOGENOM" id="CLU_094100_0_0_6"/>
<comment type="caution">
    <text evidence="1">The sequence shown here is derived from an EMBL/GenBank/DDBJ whole genome shotgun (WGS) entry which is preliminary data.</text>
</comment>
<dbReference type="AlphaFoldDB" id="N8Z529"/>
<dbReference type="RefSeq" id="WP_004893837.1">
    <property type="nucleotide sequence ID" value="NZ_KB849576.1"/>
</dbReference>
<dbReference type="EMBL" id="APPQ01000026">
    <property type="protein sequence ID" value="ENV44192.1"/>
    <property type="molecule type" value="Genomic_DNA"/>
</dbReference>
<sequence>MHNQISNQVNGPDQQVRKFGEEDARLLIKEMIELHGKKFTDQWAGQTKGQVVAKFAQKLSVLTYEQFLRGLKRLDTASWPPSIPEFKDWCLGGYEYQTADEAWLQALNFEKENRSARINHLAKAAYDAVVGPYGMLKTTDTVHNVFCSVYKRLVTEAKERGEPDGVLDAVMQIESKAEEDHNPVPNEVAKQALEELKKRMNVKNRHVPKPQRLQCQPTAITDPWPDPFENPESYLEKCEMDGVKVPKVIREQLGGH</sequence>
<protein>
    <submittedName>
        <fullName evidence="1">Uncharacterized protein</fullName>
    </submittedName>
</protein>
<reference evidence="1 2" key="1">
    <citation type="submission" date="2013-02" db="EMBL/GenBank/DDBJ databases">
        <title>The Genome Sequence of Acinetobacter schindleri CIP 107287.</title>
        <authorList>
            <consortium name="The Broad Institute Genome Sequencing Platform"/>
            <consortium name="The Broad Institute Genome Sequencing Center for Infectious Disease"/>
            <person name="Cerqueira G."/>
            <person name="Feldgarden M."/>
            <person name="Courvalin P."/>
            <person name="Perichon B."/>
            <person name="Grillot-Courvalin C."/>
            <person name="Clermont D."/>
            <person name="Rocha E."/>
            <person name="Yoon E.-J."/>
            <person name="Nemec A."/>
            <person name="Walker B."/>
            <person name="Young S.K."/>
            <person name="Zeng Q."/>
            <person name="Gargeya S."/>
            <person name="Fitzgerald M."/>
            <person name="Haas B."/>
            <person name="Abouelleil A."/>
            <person name="Alvarado L."/>
            <person name="Arachchi H.M."/>
            <person name="Berlin A.M."/>
            <person name="Chapman S.B."/>
            <person name="Dewar J."/>
            <person name="Goldberg J."/>
            <person name="Griggs A."/>
            <person name="Gujja S."/>
            <person name="Hansen M."/>
            <person name="Howarth C."/>
            <person name="Imamovic A."/>
            <person name="Larimer J."/>
            <person name="McCowan C."/>
            <person name="Murphy C."/>
            <person name="Neiman D."/>
            <person name="Pearson M."/>
            <person name="Priest M."/>
            <person name="Roberts A."/>
            <person name="Saif S."/>
            <person name="Shea T."/>
            <person name="Sisk P."/>
            <person name="Sykes S."/>
            <person name="Wortman J."/>
            <person name="Nusbaum C."/>
            <person name="Birren B."/>
        </authorList>
    </citation>
    <scope>NUCLEOTIDE SEQUENCE [LARGE SCALE GENOMIC DNA]</scope>
    <source>
        <strain evidence="1 2">CIP 107287</strain>
    </source>
</reference>
<evidence type="ECO:0000313" key="2">
    <source>
        <dbReference type="Proteomes" id="UP000018440"/>
    </source>
</evidence>
<gene>
    <name evidence="1" type="ORF">F955_02081</name>
</gene>
<proteinExistence type="predicted"/>
<name>N8Z529_9GAMM</name>
<dbReference type="PATRIC" id="fig|1217988.3.peg.2008"/>
<dbReference type="Proteomes" id="UP000018440">
    <property type="component" value="Unassembled WGS sequence"/>
</dbReference>